<gene>
    <name evidence="1" type="ORF">METZ01_LOCUS513025</name>
</gene>
<accession>A0A383ETT2</accession>
<reference evidence="1" key="1">
    <citation type="submission" date="2018-05" db="EMBL/GenBank/DDBJ databases">
        <authorList>
            <person name="Lanie J.A."/>
            <person name="Ng W.-L."/>
            <person name="Kazmierczak K.M."/>
            <person name="Andrzejewski T.M."/>
            <person name="Davidsen T.M."/>
            <person name="Wayne K.J."/>
            <person name="Tettelin H."/>
            <person name="Glass J.I."/>
            <person name="Rusch D."/>
            <person name="Podicherti R."/>
            <person name="Tsui H.-C.T."/>
            <person name="Winkler M.E."/>
        </authorList>
    </citation>
    <scope>NUCLEOTIDE SEQUENCE</scope>
</reference>
<organism evidence="1">
    <name type="scientific">marine metagenome</name>
    <dbReference type="NCBI Taxonomy" id="408172"/>
    <lineage>
        <taxon>unclassified sequences</taxon>
        <taxon>metagenomes</taxon>
        <taxon>ecological metagenomes</taxon>
    </lineage>
</organism>
<proteinExistence type="predicted"/>
<dbReference type="AlphaFoldDB" id="A0A383ETT2"/>
<sequence>MYPQLYSNLPIIPQTKNLTNMGINMILISTYT</sequence>
<evidence type="ECO:0000313" key="1">
    <source>
        <dbReference type="EMBL" id="SVE60171.1"/>
    </source>
</evidence>
<name>A0A383ETT2_9ZZZZ</name>
<dbReference type="EMBL" id="UINC01228736">
    <property type="protein sequence ID" value="SVE60171.1"/>
    <property type="molecule type" value="Genomic_DNA"/>
</dbReference>
<protein>
    <submittedName>
        <fullName evidence="1">Uncharacterized protein</fullName>
    </submittedName>
</protein>